<dbReference type="EMBL" id="BLXX01000004">
    <property type="protein sequence ID" value="GFO59523.1"/>
    <property type="molecule type" value="Genomic_DNA"/>
</dbReference>
<reference evidence="7" key="1">
    <citation type="submission" date="2020-06" db="EMBL/GenBank/DDBJ databases">
        <title>Draft genomic sequence of Geomonas sp. Red330.</title>
        <authorList>
            <person name="Itoh H."/>
            <person name="Zhenxing X."/>
            <person name="Ushijima N."/>
            <person name="Masuda Y."/>
            <person name="Shiratori Y."/>
            <person name="Senoo K."/>
        </authorList>
    </citation>
    <scope>NUCLEOTIDE SEQUENCE [LARGE SCALE GENOMIC DNA]</scope>
    <source>
        <strain evidence="7">Red330</strain>
    </source>
</reference>
<dbReference type="InterPro" id="IPR006115">
    <property type="entry name" value="6PGDH_NADP-bd"/>
</dbReference>
<comment type="caution">
    <text evidence="6">The sequence shown here is derived from an EMBL/GenBank/DDBJ whole genome shotgun (WGS) entry which is preliminary data.</text>
</comment>
<dbReference type="SUPFAM" id="SSF48179">
    <property type="entry name" value="6-phosphogluconate dehydrogenase C-terminal domain-like"/>
    <property type="match status" value="1"/>
</dbReference>
<dbReference type="InterPro" id="IPR008927">
    <property type="entry name" value="6-PGluconate_DH-like_C_sf"/>
</dbReference>
<keyword evidence="4" id="KW-0311">Gluconate utilization</keyword>
<sequence>MQIGMIGLGRMGGDMVRRLLAAGERCLVYDLNQDAVAALVQAGAAGAATLRELVARLEAPRALWLMLPAAVVDEMLAALVPLLSAGDLVVDGGNSHYADDLRRSAELAGRGIDYLDVGTSGGVWGRERGYCLMVGGPERAFERLKPVFAALAPGAGAAPRLAERQGEPGDAEQGFLHCGPSGAGHFVKMVHNGIEYGVMAALAEGFNVLRHAGVGGEQRSTDAETAPLKDPHLYRYDFRLDEIAELWRRGSVLSSWLVDLAAAALVQSPELAEFQGRVSDSGEGRWTLQAAIDEGVPAYQLSAALFGRFASRGSADFGDRLLSALRQQFGGHQEKPAPAGGDS</sequence>
<dbReference type="Proteomes" id="UP000556026">
    <property type="component" value="Unassembled WGS sequence"/>
</dbReference>
<name>A0A6V8MIA2_9BACT</name>
<feature type="domain" description="6-phosphogluconate dehydrogenase C-terminal" evidence="5">
    <location>
        <begin position="184"/>
        <end position="343"/>
    </location>
</feature>
<dbReference type="Gene3D" id="1.10.1040.10">
    <property type="entry name" value="N-(1-d-carboxylethyl)-l-norvaline Dehydrogenase, domain 2"/>
    <property type="match status" value="1"/>
</dbReference>
<dbReference type="GO" id="GO:0004616">
    <property type="term" value="F:phosphogluconate dehydrogenase (decarboxylating) activity"/>
    <property type="evidence" value="ECO:0007669"/>
    <property type="project" value="InterPro"/>
</dbReference>
<dbReference type="Pfam" id="PF00393">
    <property type="entry name" value="6PGD"/>
    <property type="match status" value="1"/>
</dbReference>
<dbReference type="SMART" id="SM01350">
    <property type="entry name" value="6PGD"/>
    <property type="match status" value="1"/>
</dbReference>
<evidence type="ECO:0000313" key="7">
    <source>
        <dbReference type="Proteomes" id="UP000556026"/>
    </source>
</evidence>
<dbReference type="PROSITE" id="PS00895">
    <property type="entry name" value="3_HYDROXYISOBUT_DH"/>
    <property type="match status" value="1"/>
</dbReference>
<dbReference type="Pfam" id="PF03446">
    <property type="entry name" value="NAD_binding_2"/>
    <property type="match status" value="1"/>
</dbReference>
<comment type="similarity">
    <text evidence="2">Belongs to the 6-phosphogluconate dehydrogenase family.</text>
</comment>
<protein>
    <submittedName>
        <fullName evidence="6">6-phosphogluconate dehydrogenase</fullName>
    </submittedName>
</protein>
<evidence type="ECO:0000313" key="6">
    <source>
        <dbReference type="EMBL" id="GFO59523.1"/>
    </source>
</evidence>
<dbReference type="PANTHER" id="PTHR11811">
    <property type="entry name" value="6-PHOSPHOGLUCONATE DEHYDROGENASE"/>
    <property type="match status" value="1"/>
</dbReference>
<dbReference type="Gene3D" id="3.40.50.720">
    <property type="entry name" value="NAD(P)-binding Rossmann-like Domain"/>
    <property type="match status" value="1"/>
</dbReference>
<evidence type="ECO:0000256" key="2">
    <source>
        <dbReference type="ARBA" id="ARBA00008419"/>
    </source>
</evidence>
<dbReference type="NCBIfam" id="NF007161">
    <property type="entry name" value="PRK09599.1"/>
    <property type="match status" value="1"/>
</dbReference>
<dbReference type="InterPro" id="IPR006114">
    <property type="entry name" value="6PGDH_C"/>
</dbReference>
<dbReference type="UniPathway" id="UPA00115"/>
<dbReference type="AlphaFoldDB" id="A0A6V8MIA2"/>
<dbReference type="GO" id="GO:0006098">
    <property type="term" value="P:pentose-phosphate shunt"/>
    <property type="evidence" value="ECO:0007669"/>
    <property type="project" value="UniProtKB-UniPathway"/>
</dbReference>
<keyword evidence="3" id="KW-0560">Oxidoreductase</keyword>
<dbReference type="InterPro" id="IPR004849">
    <property type="entry name" value="6DGDH_YqeC"/>
</dbReference>
<dbReference type="RefSeq" id="WP_183354346.1">
    <property type="nucleotide sequence ID" value="NZ_BLXX01000004.1"/>
</dbReference>
<dbReference type="SUPFAM" id="SSF51735">
    <property type="entry name" value="NAD(P)-binding Rossmann-fold domains"/>
    <property type="match status" value="1"/>
</dbReference>
<evidence type="ECO:0000256" key="1">
    <source>
        <dbReference type="ARBA" id="ARBA00004959"/>
    </source>
</evidence>
<evidence type="ECO:0000259" key="5">
    <source>
        <dbReference type="SMART" id="SM01350"/>
    </source>
</evidence>
<dbReference type="InterPro" id="IPR006183">
    <property type="entry name" value="Pgluconate_DH"/>
</dbReference>
<dbReference type="GO" id="GO:0016054">
    <property type="term" value="P:organic acid catabolic process"/>
    <property type="evidence" value="ECO:0007669"/>
    <property type="project" value="UniProtKB-ARBA"/>
</dbReference>
<keyword evidence="7" id="KW-1185">Reference proteome</keyword>
<proteinExistence type="inferred from homology"/>
<evidence type="ECO:0000256" key="4">
    <source>
        <dbReference type="ARBA" id="ARBA00023064"/>
    </source>
</evidence>
<dbReference type="GO" id="GO:0050661">
    <property type="term" value="F:NADP binding"/>
    <property type="evidence" value="ECO:0007669"/>
    <property type="project" value="InterPro"/>
</dbReference>
<dbReference type="NCBIfam" id="TIGR00872">
    <property type="entry name" value="gnd_rel"/>
    <property type="match status" value="1"/>
</dbReference>
<organism evidence="6 7">
    <name type="scientific">Geomonas silvestris</name>
    <dbReference type="NCBI Taxonomy" id="2740184"/>
    <lineage>
        <taxon>Bacteria</taxon>
        <taxon>Pseudomonadati</taxon>
        <taxon>Thermodesulfobacteriota</taxon>
        <taxon>Desulfuromonadia</taxon>
        <taxon>Geobacterales</taxon>
        <taxon>Geobacteraceae</taxon>
        <taxon>Geomonas</taxon>
    </lineage>
</organism>
<gene>
    <name evidence="6" type="ORF">GMST_18480</name>
</gene>
<accession>A0A6V8MIA2</accession>
<dbReference type="PRINTS" id="PR00076">
    <property type="entry name" value="6PGDHDRGNASE"/>
</dbReference>
<dbReference type="InterPro" id="IPR013328">
    <property type="entry name" value="6PGD_dom2"/>
</dbReference>
<dbReference type="InterPro" id="IPR036291">
    <property type="entry name" value="NAD(P)-bd_dom_sf"/>
</dbReference>
<dbReference type="InterPro" id="IPR002204">
    <property type="entry name" value="3-OH-isobutyrate_DH-rel_CS"/>
</dbReference>
<dbReference type="GO" id="GO:0019521">
    <property type="term" value="P:D-gluconate metabolic process"/>
    <property type="evidence" value="ECO:0007669"/>
    <property type="project" value="UniProtKB-KW"/>
</dbReference>
<comment type="pathway">
    <text evidence="1">Carbohydrate degradation; pentose phosphate pathway.</text>
</comment>
<evidence type="ECO:0000256" key="3">
    <source>
        <dbReference type="ARBA" id="ARBA00023002"/>
    </source>
</evidence>